<keyword evidence="6 8" id="KW-1133">Transmembrane helix</keyword>
<feature type="transmembrane region" description="Helical" evidence="8">
    <location>
        <begin position="89"/>
        <end position="112"/>
    </location>
</feature>
<protein>
    <submittedName>
        <fullName evidence="9">Iron ABC transporter permease</fullName>
    </submittedName>
</protein>
<gene>
    <name evidence="9" type="ORF">DDY73_10500</name>
</gene>
<evidence type="ECO:0000256" key="3">
    <source>
        <dbReference type="ARBA" id="ARBA00022448"/>
    </source>
</evidence>
<dbReference type="PANTHER" id="PTHR30472:SF41">
    <property type="entry name" value="TRANSPORT SYSTEM PERMEASE PROTEIN"/>
    <property type="match status" value="1"/>
</dbReference>
<dbReference type="PANTHER" id="PTHR30472">
    <property type="entry name" value="FERRIC ENTEROBACTIN TRANSPORT SYSTEM PERMEASE PROTEIN"/>
    <property type="match status" value="1"/>
</dbReference>
<accession>A0A354M4I0</accession>
<evidence type="ECO:0000256" key="2">
    <source>
        <dbReference type="ARBA" id="ARBA00007935"/>
    </source>
</evidence>
<evidence type="ECO:0000256" key="7">
    <source>
        <dbReference type="ARBA" id="ARBA00023136"/>
    </source>
</evidence>
<evidence type="ECO:0000256" key="5">
    <source>
        <dbReference type="ARBA" id="ARBA00022692"/>
    </source>
</evidence>
<dbReference type="Pfam" id="PF01032">
    <property type="entry name" value="FecCD"/>
    <property type="match status" value="1"/>
</dbReference>
<evidence type="ECO:0000256" key="4">
    <source>
        <dbReference type="ARBA" id="ARBA00022475"/>
    </source>
</evidence>
<comment type="caution">
    <text evidence="9">The sequence shown here is derived from an EMBL/GenBank/DDBJ whole genome shotgun (WGS) entry which is preliminary data.</text>
</comment>
<feature type="transmembrane region" description="Helical" evidence="8">
    <location>
        <begin position="314"/>
        <end position="333"/>
    </location>
</feature>
<keyword evidence="4" id="KW-1003">Cell membrane</keyword>
<dbReference type="EMBL" id="DNWC01000139">
    <property type="protein sequence ID" value="HBJ09419.1"/>
    <property type="molecule type" value="Genomic_DNA"/>
</dbReference>
<dbReference type="CDD" id="cd06550">
    <property type="entry name" value="TM_ABC_iron-siderophores_like"/>
    <property type="match status" value="1"/>
</dbReference>
<feature type="transmembrane region" description="Helical" evidence="8">
    <location>
        <begin position="285"/>
        <end position="307"/>
    </location>
</feature>
<dbReference type="RefSeq" id="WP_022389651.1">
    <property type="nucleotide sequence ID" value="NZ_CATXLH010000052.1"/>
</dbReference>
<dbReference type="GO" id="GO:0022857">
    <property type="term" value="F:transmembrane transporter activity"/>
    <property type="evidence" value="ECO:0007669"/>
    <property type="project" value="InterPro"/>
</dbReference>
<keyword evidence="3" id="KW-0813">Transport</keyword>
<dbReference type="GO" id="GO:0033214">
    <property type="term" value="P:siderophore-iron import into cell"/>
    <property type="evidence" value="ECO:0007669"/>
    <property type="project" value="TreeGrafter"/>
</dbReference>
<feature type="transmembrane region" description="Helical" evidence="8">
    <location>
        <begin position="60"/>
        <end position="77"/>
    </location>
</feature>
<keyword evidence="7 8" id="KW-0472">Membrane</keyword>
<feature type="transmembrane region" description="Helical" evidence="8">
    <location>
        <begin position="152"/>
        <end position="176"/>
    </location>
</feature>
<evidence type="ECO:0000256" key="1">
    <source>
        <dbReference type="ARBA" id="ARBA00004651"/>
    </source>
</evidence>
<dbReference type="AlphaFoldDB" id="A0A354M4I0"/>
<sequence length="342" mass="35972">MKPYFYIGGLLFLAFCLFIGNLFWGSVSIPASAVWDICLGNEVEKSSWSYIVLQSRFPQAVTAFFAGAALAVSGLMLQTAFNNPLAGPSILGINSGASLGVALVMLFLGGSLGSLGSFALSGTMAVLAGAFIGAVLILGIIILFSTIVRSNVMLLIVGIMVGYITSSAISLLNFFATAENVFSYTLWGMGDFSGISVERLPFFCIAVTVGLVLSLLLIKPLNALLLGERYAENLGVNVRRVRIVLLLTTGLLTAVVTAFCGPVSFIGLAVPHIARLVLGSSNHKILLPVTILIGAVIALICNLLCVLPGEAGIIPLNAITPVLGAPVIIYVIVNQKKIQYFN</sequence>
<evidence type="ECO:0000313" key="9">
    <source>
        <dbReference type="EMBL" id="HBJ09419.1"/>
    </source>
</evidence>
<evidence type="ECO:0000256" key="6">
    <source>
        <dbReference type="ARBA" id="ARBA00022989"/>
    </source>
</evidence>
<dbReference type="GO" id="GO:0005886">
    <property type="term" value="C:plasma membrane"/>
    <property type="evidence" value="ECO:0007669"/>
    <property type="project" value="UniProtKB-SubCell"/>
</dbReference>
<evidence type="ECO:0000256" key="8">
    <source>
        <dbReference type="SAM" id="Phobius"/>
    </source>
</evidence>
<proteinExistence type="inferred from homology"/>
<name>A0A354M4I0_9BACT</name>
<reference evidence="9 10" key="1">
    <citation type="journal article" date="2018" name="Nat. Biotechnol.">
        <title>A standardized bacterial taxonomy based on genome phylogeny substantially revises the tree of life.</title>
        <authorList>
            <person name="Parks D.H."/>
            <person name="Chuvochina M."/>
            <person name="Waite D.W."/>
            <person name="Rinke C."/>
            <person name="Skarshewski A."/>
            <person name="Chaumeil P.A."/>
            <person name="Hugenholtz P."/>
        </authorList>
    </citation>
    <scope>NUCLEOTIDE SEQUENCE [LARGE SCALE GENOMIC DNA]</scope>
    <source>
        <strain evidence="9">UBA11482</strain>
    </source>
</reference>
<dbReference type="Gene3D" id="1.10.3470.10">
    <property type="entry name" value="ABC transporter involved in vitamin B12 uptake, BtuC"/>
    <property type="match status" value="1"/>
</dbReference>
<keyword evidence="5 8" id="KW-0812">Transmembrane</keyword>
<comment type="similarity">
    <text evidence="2">Belongs to the binding-protein-dependent transport system permease family. FecCD subfamily.</text>
</comment>
<feature type="transmembrane region" description="Helical" evidence="8">
    <location>
        <begin position="118"/>
        <end position="145"/>
    </location>
</feature>
<dbReference type="SUPFAM" id="SSF81345">
    <property type="entry name" value="ABC transporter involved in vitamin B12 uptake, BtuC"/>
    <property type="match status" value="1"/>
</dbReference>
<feature type="transmembrane region" description="Helical" evidence="8">
    <location>
        <begin position="243"/>
        <end position="265"/>
    </location>
</feature>
<evidence type="ECO:0000313" key="10">
    <source>
        <dbReference type="Proteomes" id="UP000262954"/>
    </source>
</evidence>
<feature type="transmembrane region" description="Helical" evidence="8">
    <location>
        <begin position="200"/>
        <end position="222"/>
    </location>
</feature>
<organism evidence="9 10">
    <name type="scientific">Coprobacter fastidiosus</name>
    <dbReference type="NCBI Taxonomy" id="1099853"/>
    <lineage>
        <taxon>Bacteria</taxon>
        <taxon>Pseudomonadati</taxon>
        <taxon>Bacteroidota</taxon>
        <taxon>Bacteroidia</taxon>
        <taxon>Bacteroidales</taxon>
        <taxon>Barnesiellaceae</taxon>
        <taxon>Coprobacter</taxon>
    </lineage>
</organism>
<comment type="subcellular location">
    <subcellularLocation>
        <location evidence="1">Cell membrane</location>
        <topology evidence="1">Multi-pass membrane protein</topology>
    </subcellularLocation>
</comment>
<dbReference type="InterPro" id="IPR037294">
    <property type="entry name" value="ABC_BtuC-like"/>
</dbReference>
<dbReference type="InterPro" id="IPR000522">
    <property type="entry name" value="ABC_transptr_permease_BtuC"/>
</dbReference>
<dbReference type="Proteomes" id="UP000262954">
    <property type="component" value="Unassembled WGS sequence"/>
</dbReference>